<feature type="transmembrane region" description="Helical" evidence="1">
    <location>
        <begin position="179"/>
        <end position="200"/>
    </location>
</feature>
<protein>
    <submittedName>
        <fullName evidence="2">Uncharacterized protein</fullName>
    </submittedName>
</protein>
<proteinExistence type="predicted"/>
<dbReference type="AlphaFoldDB" id="A0A917JC64"/>
<feature type="transmembrane region" description="Helical" evidence="1">
    <location>
        <begin position="24"/>
        <end position="45"/>
    </location>
</feature>
<keyword evidence="3" id="KW-1185">Reference proteome</keyword>
<feature type="transmembrane region" description="Helical" evidence="1">
    <location>
        <begin position="57"/>
        <end position="79"/>
    </location>
</feature>
<feature type="transmembrane region" description="Helical" evidence="1">
    <location>
        <begin position="147"/>
        <end position="167"/>
    </location>
</feature>
<keyword evidence="1" id="KW-1133">Transmembrane helix</keyword>
<evidence type="ECO:0000256" key="1">
    <source>
        <dbReference type="SAM" id="Phobius"/>
    </source>
</evidence>
<organism evidence="2 3">
    <name type="scientific">Mucilaginibacter galii</name>
    <dbReference type="NCBI Taxonomy" id="2005073"/>
    <lineage>
        <taxon>Bacteria</taxon>
        <taxon>Pseudomonadati</taxon>
        <taxon>Bacteroidota</taxon>
        <taxon>Sphingobacteriia</taxon>
        <taxon>Sphingobacteriales</taxon>
        <taxon>Sphingobacteriaceae</taxon>
        <taxon>Mucilaginibacter</taxon>
    </lineage>
</organism>
<evidence type="ECO:0000313" key="2">
    <source>
        <dbReference type="EMBL" id="GGI51872.1"/>
    </source>
</evidence>
<feature type="transmembrane region" description="Helical" evidence="1">
    <location>
        <begin position="232"/>
        <end position="253"/>
    </location>
</feature>
<keyword evidence="1" id="KW-0472">Membrane</keyword>
<gene>
    <name evidence="2" type="ORF">GCM10011425_30840</name>
</gene>
<feature type="transmembrane region" description="Helical" evidence="1">
    <location>
        <begin position="100"/>
        <end position="121"/>
    </location>
</feature>
<reference evidence="2" key="2">
    <citation type="submission" date="2020-09" db="EMBL/GenBank/DDBJ databases">
        <authorList>
            <person name="Sun Q."/>
            <person name="Sedlacek I."/>
        </authorList>
    </citation>
    <scope>NUCLEOTIDE SEQUENCE</scope>
    <source>
        <strain evidence="2">CCM 8711</strain>
    </source>
</reference>
<name>A0A917JC64_9SPHI</name>
<keyword evidence="1" id="KW-0812">Transmembrane</keyword>
<dbReference type="RefSeq" id="WP_188417982.1">
    <property type="nucleotide sequence ID" value="NZ_BMDO01000009.1"/>
</dbReference>
<dbReference type="Proteomes" id="UP000662074">
    <property type="component" value="Unassembled WGS sequence"/>
</dbReference>
<reference evidence="2" key="1">
    <citation type="journal article" date="2014" name="Int. J. Syst. Evol. Microbiol.">
        <title>Complete genome sequence of Corynebacterium casei LMG S-19264T (=DSM 44701T), isolated from a smear-ripened cheese.</title>
        <authorList>
            <consortium name="US DOE Joint Genome Institute (JGI-PGF)"/>
            <person name="Walter F."/>
            <person name="Albersmeier A."/>
            <person name="Kalinowski J."/>
            <person name="Ruckert C."/>
        </authorList>
    </citation>
    <scope>NUCLEOTIDE SEQUENCE</scope>
    <source>
        <strain evidence="2">CCM 8711</strain>
    </source>
</reference>
<evidence type="ECO:0000313" key="3">
    <source>
        <dbReference type="Proteomes" id="UP000662074"/>
    </source>
</evidence>
<comment type="caution">
    <text evidence="2">The sequence shown here is derived from an EMBL/GenBank/DDBJ whole genome shotgun (WGS) entry which is preliminary data.</text>
</comment>
<accession>A0A917JC64</accession>
<sequence length="258" mass="29502">MNNIFSFSRFAMLFKKHTLEHAKIYLMSAGVLAGLLFLALGFIAYTNGGQLSPGPQAIIFIFFFLFAGSIFTSLSFSALGDKRKAIPVLTLPASNFEKYLVSWVYSFLIFQLVFIGVFYLADGIVLSISTPKQGHNEMLSLLDDRFMVYYVFLIYLFFHALSFWGAIFFEKMHFIKTAFVFFACAVVLVLINQPILNALIDREILKSMPFDDLRFMDNDRYFNVEPEGKAGYYHLAIIVACAVLLWCSAFFRLKEKEV</sequence>
<dbReference type="EMBL" id="BMDO01000009">
    <property type="protein sequence ID" value="GGI51872.1"/>
    <property type="molecule type" value="Genomic_DNA"/>
</dbReference>